<organism evidence="3 4">
    <name type="scientific">Aureliella helgolandensis</name>
    <dbReference type="NCBI Taxonomy" id="2527968"/>
    <lineage>
        <taxon>Bacteria</taxon>
        <taxon>Pseudomonadati</taxon>
        <taxon>Planctomycetota</taxon>
        <taxon>Planctomycetia</taxon>
        <taxon>Pirellulales</taxon>
        <taxon>Pirellulaceae</taxon>
        <taxon>Aureliella</taxon>
    </lineage>
</organism>
<evidence type="ECO:0000313" key="3">
    <source>
        <dbReference type="EMBL" id="QDV22951.1"/>
    </source>
</evidence>
<evidence type="ECO:0000313" key="4">
    <source>
        <dbReference type="Proteomes" id="UP000318017"/>
    </source>
</evidence>
<evidence type="ECO:0000256" key="2">
    <source>
        <dbReference type="SAM" id="Phobius"/>
    </source>
</evidence>
<keyword evidence="2" id="KW-0472">Membrane</keyword>
<dbReference type="InterPro" id="IPR000983">
    <property type="entry name" value="Bac_GSPG_pilin"/>
</dbReference>
<dbReference type="Proteomes" id="UP000318017">
    <property type="component" value="Chromosome"/>
</dbReference>
<keyword evidence="2" id="KW-1133">Transmembrane helix</keyword>
<dbReference type="GO" id="GO:0015628">
    <property type="term" value="P:protein secretion by the type II secretion system"/>
    <property type="evidence" value="ECO:0007669"/>
    <property type="project" value="InterPro"/>
</dbReference>
<gene>
    <name evidence="3" type="ORF">Q31a_12440</name>
</gene>
<reference evidence="3 4" key="1">
    <citation type="submission" date="2019-02" db="EMBL/GenBank/DDBJ databases">
        <title>Deep-cultivation of Planctomycetes and their phenomic and genomic characterization uncovers novel biology.</title>
        <authorList>
            <person name="Wiegand S."/>
            <person name="Jogler M."/>
            <person name="Boedeker C."/>
            <person name="Pinto D."/>
            <person name="Vollmers J."/>
            <person name="Rivas-Marin E."/>
            <person name="Kohn T."/>
            <person name="Peeters S.H."/>
            <person name="Heuer A."/>
            <person name="Rast P."/>
            <person name="Oberbeckmann S."/>
            <person name="Bunk B."/>
            <person name="Jeske O."/>
            <person name="Meyerdierks A."/>
            <person name="Storesund J.E."/>
            <person name="Kallscheuer N."/>
            <person name="Luecker S."/>
            <person name="Lage O.M."/>
            <person name="Pohl T."/>
            <person name="Merkel B.J."/>
            <person name="Hornburger P."/>
            <person name="Mueller R.-W."/>
            <person name="Bruemmer F."/>
            <person name="Labrenz M."/>
            <person name="Spormann A.M."/>
            <person name="Op den Camp H."/>
            <person name="Overmann J."/>
            <person name="Amann R."/>
            <person name="Jetten M.S.M."/>
            <person name="Mascher T."/>
            <person name="Medema M.H."/>
            <person name="Devos D.P."/>
            <person name="Kaster A.-K."/>
            <person name="Ovreas L."/>
            <person name="Rohde M."/>
            <person name="Galperin M.Y."/>
            <person name="Jogler C."/>
        </authorList>
    </citation>
    <scope>NUCLEOTIDE SEQUENCE [LARGE SCALE GENOMIC DNA]</scope>
    <source>
        <strain evidence="3 4">Q31a</strain>
    </source>
</reference>
<dbReference type="OrthoDB" id="283383at2"/>
<accession>A0A518G2X3</accession>
<dbReference type="NCBIfam" id="TIGR02532">
    <property type="entry name" value="IV_pilin_GFxxxE"/>
    <property type="match status" value="1"/>
</dbReference>
<dbReference type="AlphaFoldDB" id="A0A518G2X3"/>
<keyword evidence="1" id="KW-0488">Methylation</keyword>
<dbReference type="Pfam" id="PF07963">
    <property type="entry name" value="N_methyl"/>
    <property type="match status" value="1"/>
</dbReference>
<dbReference type="GO" id="GO:0015627">
    <property type="term" value="C:type II protein secretion system complex"/>
    <property type="evidence" value="ECO:0007669"/>
    <property type="project" value="InterPro"/>
</dbReference>
<dbReference type="PRINTS" id="PR00813">
    <property type="entry name" value="BCTERIALGSPG"/>
</dbReference>
<dbReference type="InterPro" id="IPR012902">
    <property type="entry name" value="N_methyl_site"/>
</dbReference>
<proteinExistence type="predicted"/>
<evidence type="ECO:0000256" key="1">
    <source>
        <dbReference type="ARBA" id="ARBA00022481"/>
    </source>
</evidence>
<dbReference type="PANTHER" id="PTHR30093">
    <property type="entry name" value="GENERAL SECRETION PATHWAY PROTEIN G"/>
    <property type="match status" value="1"/>
</dbReference>
<dbReference type="EMBL" id="CP036298">
    <property type="protein sequence ID" value="QDV22951.1"/>
    <property type="molecule type" value="Genomic_DNA"/>
</dbReference>
<dbReference type="SUPFAM" id="SSF54523">
    <property type="entry name" value="Pili subunits"/>
    <property type="match status" value="1"/>
</dbReference>
<dbReference type="Gene3D" id="3.30.700.10">
    <property type="entry name" value="Glycoprotein, Type 4 Pilin"/>
    <property type="match status" value="1"/>
</dbReference>
<name>A0A518G2X3_9BACT</name>
<feature type="transmembrane region" description="Helical" evidence="2">
    <location>
        <begin position="12"/>
        <end position="38"/>
    </location>
</feature>
<keyword evidence="4" id="KW-1185">Reference proteome</keyword>
<evidence type="ECO:0008006" key="5">
    <source>
        <dbReference type="Google" id="ProtNLM"/>
    </source>
</evidence>
<sequence>MKNRAPQRIGFTLVEVLTVVAIIGILVGLIVPAVNYALTKVKQNAMAMEVITLAGAVEQYQQKYGDYPPDGSSLTSLQRHLRKAFPRIAESEGVLLTSFSNASNFPGAVMDGPEALVFFLGGFSSDPVYPFSGTGGPFYILNTSGVQVNSSTPASERASVQYNVDRSSPLYEFKQSQLTLDTSTGLTVSSDEAELFGEFRRVPGQSQQPMPNDLLPVYVPSGMLAPYVYFNSQTYSAGGVFNYYHSDAIGTARPYRSDEVKTTGTIAADTYYRYMEPKTFQLMTAGLDDNYGGAPQPATGAPVYFRFPSGASLDITVDLDSQSGPNNYQVQQGLPSQQLDNATNFSAGILGDALAN</sequence>
<dbReference type="RefSeq" id="WP_145075306.1">
    <property type="nucleotide sequence ID" value="NZ_CP036298.1"/>
</dbReference>
<dbReference type="KEGG" id="ahel:Q31a_12440"/>
<protein>
    <recommendedName>
        <fullName evidence="5">Type II secretion system protein G</fullName>
    </recommendedName>
</protein>
<keyword evidence="2" id="KW-0812">Transmembrane</keyword>
<dbReference type="PANTHER" id="PTHR30093:SF2">
    <property type="entry name" value="TYPE II SECRETION SYSTEM PROTEIN H"/>
    <property type="match status" value="1"/>
</dbReference>
<dbReference type="InterPro" id="IPR045584">
    <property type="entry name" value="Pilin-like"/>
</dbReference>